<dbReference type="STRING" id="1177179.A11A3_08555"/>
<dbReference type="Proteomes" id="UP000010164">
    <property type="component" value="Unassembled WGS sequence"/>
</dbReference>
<gene>
    <name evidence="1" type="ORF">A11A3_08555</name>
</gene>
<keyword evidence="2" id="KW-1185">Reference proteome</keyword>
<name>L0WCH8_9GAMM</name>
<protein>
    <submittedName>
        <fullName evidence="1">Uncharacterized protein</fullName>
    </submittedName>
</protein>
<reference evidence="1 2" key="1">
    <citation type="journal article" date="2012" name="J. Bacteriol.">
        <title>Genome Sequence of the Alkane-Degrading Bacterium Alcanivorax hongdengensis Type Strain A-11-3.</title>
        <authorList>
            <person name="Lai Q."/>
            <person name="Shao Z."/>
        </authorList>
    </citation>
    <scope>NUCLEOTIDE SEQUENCE [LARGE SCALE GENOMIC DNA]</scope>
    <source>
        <strain evidence="1 2">A-11-3</strain>
    </source>
</reference>
<proteinExistence type="predicted"/>
<sequence>MAFDPRDPYDAAALYDMWLNCSHCPATFDFEPGGAIDLDYYHRIGQQARHDGWSVLPTRETADELVFTVLCPACTERLGVDGCEGRLEMAAPAIDEICRAMRDASGQAA</sequence>
<evidence type="ECO:0000313" key="1">
    <source>
        <dbReference type="EMBL" id="EKF74458.1"/>
    </source>
</evidence>
<dbReference type="PATRIC" id="fig|1177179.3.peg.1709"/>
<dbReference type="EMBL" id="AMRJ01000011">
    <property type="protein sequence ID" value="EKF74458.1"/>
    <property type="molecule type" value="Genomic_DNA"/>
</dbReference>
<organism evidence="1 2">
    <name type="scientific">Alcanivorax hongdengensis A-11-3</name>
    <dbReference type="NCBI Taxonomy" id="1177179"/>
    <lineage>
        <taxon>Bacteria</taxon>
        <taxon>Pseudomonadati</taxon>
        <taxon>Pseudomonadota</taxon>
        <taxon>Gammaproteobacteria</taxon>
        <taxon>Oceanospirillales</taxon>
        <taxon>Alcanivoracaceae</taxon>
        <taxon>Alcanivorax</taxon>
    </lineage>
</organism>
<accession>L0WCH8</accession>
<evidence type="ECO:0000313" key="2">
    <source>
        <dbReference type="Proteomes" id="UP000010164"/>
    </source>
</evidence>
<comment type="caution">
    <text evidence="1">The sequence shown here is derived from an EMBL/GenBank/DDBJ whole genome shotgun (WGS) entry which is preliminary data.</text>
</comment>
<dbReference type="RefSeq" id="WP_008928890.1">
    <property type="nucleotide sequence ID" value="NZ_AMRJ01000011.1"/>
</dbReference>
<dbReference type="OrthoDB" id="6077198at2"/>
<dbReference type="AlphaFoldDB" id="L0WCH8"/>